<dbReference type="PANTHER" id="PTHR13448">
    <property type="entry name" value="TRANSMEMBRANE PROTEIN 214"/>
    <property type="match status" value="1"/>
</dbReference>
<dbReference type="GO" id="GO:0005789">
    <property type="term" value="C:endoplasmic reticulum membrane"/>
    <property type="evidence" value="ECO:0007669"/>
    <property type="project" value="UniProtKB-SubCell"/>
</dbReference>
<evidence type="ECO:0000313" key="14">
    <source>
        <dbReference type="Proteomes" id="UP000011116"/>
    </source>
</evidence>
<feature type="region of interest" description="Disordered" evidence="12">
    <location>
        <begin position="101"/>
        <end position="167"/>
    </location>
</feature>
<feature type="region of interest" description="Disordered" evidence="12">
    <location>
        <begin position="1"/>
        <end position="75"/>
    </location>
</feature>
<dbReference type="Proteomes" id="UP000011116">
    <property type="component" value="Chromosome 3H"/>
</dbReference>
<evidence type="ECO:0000256" key="7">
    <source>
        <dbReference type="ARBA" id="ARBA00022989"/>
    </source>
</evidence>
<dbReference type="GO" id="GO:0005794">
    <property type="term" value="C:Golgi apparatus"/>
    <property type="evidence" value="ECO:0000318"/>
    <property type="project" value="GO_Central"/>
</dbReference>
<reference evidence="13" key="3">
    <citation type="submission" date="2022-01" db="UniProtKB">
        <authorList>
            <consortium name="EnsemblPlants"/>
        </authorList>
    </citation>
    <scope>IDENTIFICATION</scope>
    <source>
        <strain evidence="13">subsp. vulgare</strain>
    </source>
</reference>
<keyword evidence="9" id="KW-0325">Glycoprotein</keyword>
<feature type="compositionally biased region" description="Low complexity" evidence="12">
    <location>
        <begin position="134"/>
        <end position="143"/>
    </location>
</feature>
<evidence type="ECO:0000256" key="2">
    <source>
        <dbReference type="ARBA" id="ARBA00007984"/>
    </source>
</evidence>
<name>A0A8I6XA06_HORVV</name>
<evidence type="ECO:0000256" key="6">
    <source>
        <dbReference type="ARBA" id="ARBA00022824"/>
    </source>
</evidence>
<keyword evidence="8" id="KW-0472">Membrane</keyword>
<protein>
    <submittedName>
        <fullName evidence="13">Uncharacterized protein</fullName>
    </submittedName>
</protein>
<evidence type="ECO:0000256" key="10">
    <source>
        <dbReference type="ARBA" id="ARBA00024938"/>
    </source>
</evidence>
<feature type="compositionally biased region" description="Low complexity" evidence="12">
    <location>
        <begin position="101"/>
        <end position="118"/>
    </location>
</feature>
<evidence type="ECO:0000256" key="11">
    <source>
        <dbReference type="SAM" id="Coils"/>
    </source>
</evidence>
<keyword evidence="4" id="KW-0812">Transmembrane</keyword>
<dbReference type="GO" id="GO:0005783">
    <property type="term" value="C:endoplasmic reticulum"/>
    <property type="evidence" value="ECO:0000318"/>
    <property type="project" value="GO_Central"/>
</dbReference>
<comment type="subcellular location">
    <subcellularLocation>
        <location evidence="1">Endoplasmic reticulum membrane</location>
        <topology evidence="1">Multi-pass membrane protein</topology>
    </subcellularLocation>
</comment>
<feature type="region of interest" description="Disordered" evidence="12">
    <location>
        <begin position="186"/>
        <end position="224"/>
    </location>
</feature>
<keyword evidence="14" id="KW-1185">Reference proteome</keyword>
<comment type="similarity">
    <text evidence="2">Belongs to the TMEM214 family.</text>
</comment>
<keyword evidence="7" id="KW-1133">Transmembrane helix</keyword>
<keyword evidence="11" id="KW-0175">Coiled coil</keyword>
<dbReference type="Pfam" id="PF10151">
    <property type="entry name" value="TMEM214"/>
    <property type="match status" value="1"/>
</dbReference>
<accession>A0A8I6XA06</accession>
<evidence type="ECO:0000256" key="9">
    <source>
        <dbReference type="ARBA" id="ARBA00023180"/>
    </source>
</evidence>
<reference evidence="14" key="1">
    <citation type="journal article" date="2012" name="Nature">
        <title>A physical, genetic and functional sequence assembly of the barley genome.</title>
        <authorList>
            <consortium name="The International Barley Genome Sequencing Consortium"/>
            <person name="Mayer K.F."/>
            <person name="Waugh R."/>
            <person name="Brown J.W."/>
            <person name="Schulman A."/>
            <person name="Langridge P."/>
            <person name="Platzer M."/>
            <person name="Fincher G.B."/>
            <person name="Muehlbauer G.J."/>
            <person name="Sato K."/>
            <person name="Close T.J."/>
            <person name="Wise R.P."/>
            <person name="Stein N."/>
        </authorList>
    </citation>
    <scope>NUCLEOTIDE SEQUENCE [LARGE SCALE GENOMIC DNA]</scope>
    <source>
        <strain evidence="14">cv. Morex</strain>
    </source>
</reference>
<evidence type="ECO:0000256" key="12">
    <source>
        <dbReference type="SAM" id="MobiDB-lite"/>
    </source>
</evidence>
<reference evidence="13" key="2">
    <citation type="submission" date="2020-10" db="EMBL/GenBank/DDBJ databases">
        <authorList>
            <person name="Scholz U."/>
            <person name="Mascher M."/>
            <person name="Fiebig A."/>
        </authorList>
    </citation>
    <scope>NUCLEOTIDE SEQUENCE [LARGE SCALE GENOMIC DNA]</scope>
    <source>
        <strain evidence="13">cv. Morex</strain>
    </source>
</reference>
<organism evidence="13 14">
    <name type="scientific">Hordeum vulgare subsp. vulgare</name>
    <name type="common">Domesticated barley</name>
    <dbReference type="NCBI Taxonomy" id="112509"/>
    <lineage>
        <taxon>Eukaryota</taxon>
        <taxon>Viridiplantae</taxon>
        <taxon>Streptophyta</taxon>
        <taxon>Embryophyta</taxon>
        <taxon>Tracheophyta</taxon>
        <taxon>Spermatophyta</taxon>
        <taxon>Magnoliopsida</taxon>
        <taxon>Liliopsida</taxon>
        <taxon>Poales</taxon>
        <taxon>Poaceae</taxon>
        <taxon>BOP clade</taxon>
        <taxon>Pooideae</taxon>
        <taxon>Triticodae</taxon>
        <taxon>Triticeae</taxon>
        <taxon>Hordeinae</taxon>
        <taxon>Hordeum</taxon>
    </lineage>
</organism>
<feature type="compositionally biased region" description="Basic residues" evidence="12">
    <location>
        <begin position="215"/>
        <end position="224"/>
    </location>
</feature>
<evidence type="ECO:0000313" key="13">
    <source>
        <dbReference type="EnsemblPlants" id="HORVU.MOREX.r3.3HG0222130.1"/>
    </source>
</evidence>
<proteinExistence type="inferred from homology"/>
<evidence type="ECO:0000256" key="3">
    <source>
        <dbReference type="ARBA" id="ARBA00011720"/>
    </source>
</evidence>
<dbReference type="AlphaFoldDB" id="A0A8I6XA06"/>
<dbReference type="InterPro" id="IPR019308">
    <property type="entry name" value="TMEM214"/>
</dbReference>
<comment type="function">
    <text evidence="10">Critical mediator, in cooperation with CASP4, of endoplasmic reticulum-stress induced apoptosis. Required or the activation of CASP4 following endoplasmic reticulum stress.</text>
</comment>
<evidence type="ECO:0000256" key="1">
    <source>
        <dbReference type="ARBA" id="ARBA00004477"/>
    </source>
</evidence>
<evidence type="ECO:0000256" key="4">
    <source>
        <dbReference type="ARBA" id="ARBA00022692"/>
    </source>
</evidence>
<dbReference type="Gramene" id="HORVU.MOREX.r3.3HG0222130.1">
    <property type="protein sequence ID" value="HORVU.MOREX.r3.3HG0222130.1"/>
    <property type="gene ID" value="HORVU.MOREX.r3.3HG0222130"/>
</dbReference>
<sequence length="703" mass="75776">MASEFRSAAQVTASAGGEASHARARERERERFPELRPRRRIKSRPRASPSQPNPTQPSAQPDPDQTEPTTCLRLCLRSPLSPRRLMAMDDVAFAAGSSSAAMDAFAGSSSSAAPADPSHGWQKVTYAKRSNRKPAAPAAPAAAGSDLGKPSVFEGVDKRSQERHRAIQAARDAAAGYYDDEDDAAARVPWGSRSSDEGSDDDGPARPQAPEAPKKPKKPKVKKPKVTVADAAALIDADSLAAHLVDISASYENQEGIQLMRFADYFGRAFANVSAAQFPWAKMFKELPMPKMVDVPLSHVPEPVCKTASDWISQRSPDALGEFVLWCIDSIMSELSGPTVGPGPKGSKKVVQQTPKAQVAIFVVLALTLRRKPDVLISLSPKLVGNSKYLGQEKLPIIAWVINQASQGDLVSGMFCWSHSLFPTVCAKSSGNPQSRDLVLQLLERFLSTPNASKARAMLLNGAVRKGERLVPAGTLDLFMRCTFPVPNARVKATERFEAAYPIIKELALVGTPGSKAVKQASQQLLPLAVKAMQENNAELAKEATDVFVWCLTQSPDSYKQWDKLHAENIKASVAVLRKITADWKTLSPKLNSEALKATLKSLKAKNEAALEEAEDSEEKASIKEADKYCKAIIGRLSRGATCLKGSLLVIALAAGAGFMLSPNLDLTADLEKLQGMASELQGVASEYLSELQGMASEYLSSF</sequence>
<keyword evidence="5" id="KW-0053">Apoptosis</keyword>
<comment type="subunit">
    <text evidence="3">Constitutively interacts with CASP4; required for the localization of procaspase 4 to the ER.</text>
</comment>
<feature type="compositionally biased region" description="Basic and acidic residues" evidence="12">
    <location>
        <begin position="20"/>
        <end position="36"/>
    </location>
</feature>
<evidence type="ECO:0000256" key="8">
    <source>
        <dbReference type="ARBA" id="ARBA00023136"/>
    </source>
</evidence>
<feature type="coiled-coil region" evidence="11">
    <location>
        <begin position="593"/>
        <end position="627"/>
    </location>
</feature>
<dbReference type="PANTHER" id="PTHR13448:SF0">
    <property type="entry name" value="TRANSMEMBRANE PROTEIN 214"/>
    <property type="match status" value="1"/>
</dbReference>
<feature type="compositionally biased region" description="Basic and acidic residues" evidence="12">
    <location>
        <begin position="155"/>
        <end position="165"/>
    </location>
</feature>
<dbReference type="EnsemblPlants" id="HORVU.MOREX.r3.3HG0222130.1">
    <property type="protein sequence ID" value="HORVU.MOREX.r3.3HG0222130.1"/>
    <property type="gene ID" value="HORVU.MOREX.r3.3HG0222130"/>
</dbReference>
<gene>
    <name evidence="13" type="primary">LOC123442442</name>
</gene>
<keyword evidence="6" id="KW-0256">Endoplasmic reticulum</keyword>
<evidence type="ECO:0000256" key="5">
    <source>
        <dbReference type="ARBA" id="ARBA00022703"/>
    </source>
</evidence>